<feature type="compositionally biased region" description="Polar residues" evidence="1">
    <location>
        <begin position="299"/>
        <end position="327"/>
    </location>
</feature>
<feature type="compositionally biased region" description="Low complexity" evidence="1">
    <location>
        <begin position="333"/>
        <end position="353"/>
    </location>
</feature>
<feature type="compositionally biased region" description="Low complexity" evidence="1">
    <location>
        <begin position="467"/>
        <end position="485"/>
    </location>
</feature>
<sequence length="588" mass="60044">MSAVKNLRAMFEQKGGETSPPDRGRSPGAPYIVGADSPRPLSKVRTSFIAVEKDGRIGLQRGGSQDSIPPVRKLSGESNTSTPTAGTESSNPFDKASQSPAKTSLKAQPVVESPGTAAGSKDAPLPVQEAQGAKTEILPSTDTRPKGTGTDAPASKPSSPSGGEAPAPEAGTTNGTGSGKDEAKAAGKEAIKPTTHTTKRAPKPLAAASASRPAAKPEKSPAAGKAPQSPAGTSARIPATKKTPERKVQQTVTPRATPASKTAAPSSIKKPPPLQASPGAAFVKPKPKSPTRPIKLPPSLTTHTAASGSKVNTPRQSLSRASGNAHSTDSRGRAPSRASASTGGTASDKSTATKGSRRQSSTMGRPRPSLGPPPKQPAKDHPPTKREKEVDEGFLARMMRPTQSSASKTTEKVQTTPPRRAAATGTKKPAVGKPIKKVVAKSPGAASPSGQSQSSAAHRIATEAEHAATAAEIIETAKAAEGEATLPAEAGQKSAAREVAPVVEQSETAEEVIEATKRLEGEVAPPELAPSLMPKESAREPAVVSNGSDTDVQHDETTKAYTSESKEAVDSTKAADSADTPNAEEVAH</sequence>
<protein>
    <submittedName>
        <fullName evidence="2">Uncharacterized protein</fullName>
    </submittedName>
</protein>
<feature type="compositionally biased region" description="Low complexity" evidence="1">
    <location>
        <begin position="203"/>
        <end position="227"/>
    </location>
</feature>
<feature type="compositionally biased region" description="Polar residues" evidence="1">
    <location>
        <begin position="401"/>
        <end position="414"/>
    </location>
</feature>
<name>A0ABQ0FYT2_9PEZI</name>
<evidence type="ECO:0000256" key="1">
    <source>
        <dbReference type="SAM" id="MobiDB-lite"/>
    </source>
</evidence>
<reference evidence="2 3" key="1">
    <citation type="submission" date="2024-09" db="EMBL/GenBank/DDBJ databases">
        <title>Itraconazole resistance in Madurella fahalii resulting from another homologue of gene encoding cytochrome P450 14-alpha sterol demethylase (CYP51).</title>
        <authorList>
            <person name="Yoshioka I."/>
            <person name="Fahal A.H."/>
            <person name="Kaneko S."/>
            <person name="Yaguchi T."/>
        </authorList>
    </citation>
    <scope>NUCLEOTIDE SEQUENCE [LARGE SCALE GENOMIC DNA]</scope>
    <source>
        <strain evidence="2 3">IFM 68171</strain>
    </source>
</reference>
<proteinExistence type="predicted"/>
<keyword evidence="3" id="KW-1185">Reference proteome</keyword>
<feature type="region of interest" description="Disordered" evidence="1">
    <location>
        <begin position="1"/>
        <end position="588"/>
    </location>
</feature>
<comment type="caution">
    <text evidence="2">The sequence shown here is derived from an EMBL/GenBank/DDBJ whole genome shotgun (WGS) entry which is preliminary data.</text>
</comment>
<evidence type="ECO:0000313" key="3">
    <source>
        <dbReference type="Proteomes" id="UP001628179"/>
    </source>
</evidence>
<dbReference type="RefSeq" id="XP_070912307.1">
    <property type="nucleotide sequence ID" value="XM_071056206.1"/>
</dbReference>
<accession>A0ABQ0FYT2</accession>
<feature type="compositionally biased region" description="Polar residues" evidence="1">
    <location>
        <begin position="76"/>
        <end position="106"/>
    </location>
</feature>
<gene>
    <name evidence="2" type="ORF">MFIFM68171_00784</name>
</gene>
<organism evidence="2 3">
    <name type="scientific">Madurella fahalii</name>
    <dbReference type="NCBI Taxonomy" id="1157608"/>
    <lineage>
        <taxon>Eukaryota</taxon>
        <taxon>Fungi</taxon>
        <taxon>Dikarya</taxon>
        <taxon>Ascomycota</taxon>
        <taxon>Pezizomycotina</taxon>
        <taxon>Sordariomycetes</taxon>
        <taxon>Sordariomycetidae</taxon>
        <taxon>Sordariales</taxon>
        <taxon>Sordariales incertae sedis</taxon>
        <taxon>Madurella</taxon>
    </lineage>
</organism>
<evidence type="ECO:0000313" key="2">
    <source>
        <dbReference type="EMBL" id="GAB1310574.1"/>
    </source>
</evidence>
<feature type="compositionally biased region" description="Basic and acidic residues" evidence="1">
    <location>
        <begin position="551"/>
        <end position="570"/>
    </location>
</feature>
<dbReference type="EMBL" id="BAAFSV010000001">
    <property type="protein sequence ID" value="GAB1310574.1"/>
    <property type="molecule type" value="Genomic_DNA"/>
</dbReference>
<feature type="compositionally biased region" description="Low complexity" evidence="1">
    <location>
        <begin position="442"/>
        <end position="459"/>
    </location>
</feature>
<feature type="compositionally biased region" description="Basic and acidic residues" evidence="1">
    <location>
        <begin position="179"/>
        <end position="191"/>
    </location>
</feature>
<feature type="compositionally biased region" description="Low complexity" evidence="1">
    <location>
        <begin position="152"/>
        <end position="171"/>
    </location>
</feature>
<dbReference type="Proteomes" id="UP001628179">
    <property type="component" value="Unassembled WGS sequence"/>
</dbReference>
<feature type="compositionally biased region" description="Basic and acidic residues" evidence="1">
    <location>
        <begin position="377"/>
        <end position="391"/>
    </location>
</feature>
<feature type="compositionally biased region" description="Low complexity" evidence="1">
    <location>
        <begin position="253"/>
        <end position="269"/>
    </location>
</feature>
<feature type="compositionally biased region" description="Low complexity" evidence="1">
    <location>
        <begin position="415"/>
        <end position="424"/>
    </location>
</feature>
<dbReference type="GeneID" id="98171529"/>